<dbReference type="InterPro" id="IPR003953">
    <property type="entry name" value="FAD-dep_OxRdtase_2_FAD-bd"/>
</dbReference>
<accession>A0A238ZI71</accession>
<dbReference type="Proteomes" id="UP000198405">
    <property type="component" value="Unassembled WGS sequence"/>
</dbReference>
<dbReference type="NCBIfam" id="TIGR00551">
    <property type="entry name" value="nadB"/>
    <property type="match status" value="1"/>
</dbReference>
<comment type="function">
    <text evidence="11">Catalyzes the oxidation of L-aspartate to iminoaspartate.</text>
</comment>
<dbReference type="OrthoDB" id="9806724at2"/>
<dbReference type="GO" id="GO:0008734">
    <property type="term" value="F:L-aspartate oxidase activity"/>
    <property type="evidence" value="ECO:0007669"/>
    <property type="project" value="UniProtKB-UniRule"/>
</dbReference>
<dbReference type="GO" id="GO:0005737">
    <property type="term" value="C:cytoplasm"/>
    <property type="evidence" value="ECO:0007669"/>
    <property type="project" value="UniProtKB-SubCell"/>
</dbReference>
<dbReference type="Pfam" id="PF00890">
    <property type="entry name" value="FAD_binding_2"/>
    <property type="match status" value="1"/>
</dbReference>
<dbReference type="AlphaFoldDB" id="A0A238ZI71"/>
<name>A0A238ZI71_9BACT</name>
<keyword evidence="7 11" id="KW-0274">FAD</keyword>
<proteinExistence type="inferred from homology"/>
<dbReference type="GO" id="GO:0034628">
    <property type="term" value="P:'de novo' NAD+ biosynthetic process from L-aspartate"/>
    <property type="evidence" value="ECO:0007669"/>
    <property type="project" value="TreeGrafter"/>
</dbReference>
<dbReference type="EMBL" id="FZOB01000009">
    <property type="protein sequence ID" value="SNR83166.1"/>
    <property type="molecule type" value="Genomic_DNA"/>
</dbReference>
<evidence type="ECO:0000256" key="6">
    <source>
        <dbReference type="ARBA" id="ARBA00022642"/>
    </source>
</evidence>
<dbReference type="InterPro" id="IPR005288">
    <property type="entry name" value="NadB"/>
</dbReference>
<organism evidence="14 15">
    <name type="scientific">Desulfurobacterium atlanticum</name>
    <dbReference type="NCBI Taxonomy" id="240169"/>
    <lineage>
        <taxon>Bacteria</taxon>
        <taxon>Pseudomonadati</taxon>
        <taxon>Aquificota</taxon>
        <taxon>Aquificia</taxon>
        <taxon>Desulfurobacteriales</taxon>
        <taxon>Desulfurobacteriaceae</taxon>
        <taxon>Desulfurobacterium</taxon>
    </lineage>
</organism>
<dbReference type="PANTHER" id="PTHR42716:SF2">
    <property type="entry name" value="L-ASPARTATE OXIDASE, CHLOROPLASTIC"/>
    <property type="match status" value="1"/>
</dbReference>
<evidence type="ECO:0000256" key="3">
    <source>
        <dbReference type="ARBA" id="ARBA00008562"/>
    </source>
</evidence>
<evidence type="ECO:0000256" key="10">
    <source>
        <dbReference type="NCBIfam" id="TIGR00551"/>
    </source>
</evidence>
<evidence type="ECO:0000256" key="9">
    <source>
        <dbReference type="ARBA" id="ARBA00048305"/>
    </source>
</evidence>
<dbReference type="Gene3D" id="3.90.700.10">
    <property type="entry name" value="Succinate dehydrogenase/fumarate reductase flavoprotein, catalytic domain"/>
    <property type="match status" value="1"/>
</dbReference>
<feature type="domain" description="FAD-dependent oxidoreductase 2 FAD-binding" evidence="12">
    <location>
        <begin position="17"/>
        <end position="383"/>
    </location>
</feature>
<dbReference type="InterPro" id="IPR036188">
    <property type="entry name" value="FAD/NAD-bd_sf"/>
</dbReference>
<dbReference type="InterPro" id="IPR037099">
    <property type="entry name" value="Fum_R/Succ_DH_flav-like_C_sf"/>
</dbReference>
<protein>
    <recommendedName>
        <fullName evidence="4 10">L-aspartate oxidase</fullName>
        <ecNumber evidence="4 10">1.4.3.16</ecNumber>
    </recommendedName>
</protein>
<evidence type="ECO:0000313" key="15">
    <source>
        <dbReference type="Proteomes" id="UP000198405"/>
    </source>
</evidence>
<dbReference type="InterPro" id="IPR027477">
    <property type="entry name" value="Succ_DH/fumarate_Rdtase_cat_sf"/>
</dbReference>
<evidence type="ECO:0000256" key="7">
    <source>
        <dbReference type="ARBA" id="ARBA00022827"/>
    </source>
</evidence>
<reference evidence="15" key="1">
    <citation type="submission" date="2017-06" db="EMBL/GenBank/DDBJ databases">
        <authorList>
            <person name="Varghese N."/>
            <person name="Submissions S."/>
        </authorList>
    </citation>
    <scope>NUCLEOTIDE SEQUENCE [LARGE SCALE GENOMIC DNA]</scope>
    <source>
        <strain evidence="15">DSM 15668</strain>
    </source>
</reference>
<evidence type="ECO:0000313" key="14">
    <source>
        <dbReference type="EMBL" id="SNR83166.1"/>
    </source>
</evidence>
<dbReference type="Gene3D" id="3.50.50.60">
    <property type="entry name" value="FAD/NAD(P)-binding domain"/>
    <property type="match status" value="1"/>
</dbReference>
<comment type="pathway">
    <text evidence="2 11">Cofactor biosynthesis; NAD(+) biosynthesis; iminoaspartate from L-aspartate (oxidase route): step 1/1.</text>
</comment>
<evidence type="ECO:0000259" key="12">
    <source>
        <dbReference type="Pfam" id="PF00890"/>
    </source>
</evidence>
<evidence type="ECO:0000259" key="13">
    <source>
        <dbReference type="Pfam" id="PF02910"/>
    </source>
</evidence>
<sequence length="520" mass="57613">MKLLKDVKVHAYPKVYDAIVVGSGAAGLFCASKLSQVGLNVCILTKNTADTSSTKLAQGGIAVALPVNDSPSLHFDDTVKAGAGLVDRRTALILVEEGVKRVIDLIRMGATFETDELGLLKFTKEAAHSVPRIVYYKDKTGEEVERALLDAYRGDIIEFAFVKELIIKNGRCYGVIFEKDGKHFTIYAPVVALATGGAAGLYEKHTNPDTSTGDGIAIALRYGAVLKDLEFVQFHPTAFVEDDTCFLISESVRGEGAIIVDSYGRRFMGDYHPLWELAPRDVVTRAIENQKKITGGKVYLDFRPIGEKGVDIYERFPTITEKLKQVGLDPKKDLIPITPVAHYYLGGISVDTFGRTNIKGLFAIGEASCTGVHGANRLASNSLLECLVFGERTAYGMYRDLRFLSLDFKKVSFKKISAFPSQNNLQVYTMKDLKKTMWEYVGIIRDGAGLTKAIDVFRQIIHSSSSFEVRNSAVLALAMAISAMRREESRGGHFRRDFPYEREEFKFHSTFTFQDLLNSI</sequence>
<comment type="subcellular location">
    <subcellularLocation>
        <location evidence="11">Cytoplasm</location>
    </subcellularLocation>
</comment>
<dbReference type="EC" id="1.4.3.16" evidence="4 10"/>
<gene>
    <name evidence="14" type="ORF">SAMN06265340_1098</name>
</gene>
<feature type="domain" description="Fumarate reductase/succinate dehydrogenase flavoprotein-like C-terminal" evidence="13">
    <location>
        <begin position="467"/>
        <end position="510"/>
    </location>
</feature>
<dbReference type="SUPFAM" id="SSF51905">
    <property type="entry name" value="FAD/NAD(P)-binding domain"/>
    <property type="match status" value="1"/>
</dbReference>
<dbReference type="SUPFAM" id="SSF56425">
    <property type="entry name" value="Succinate dehydrogenase/fumarate reductase flavoprotein, catalytic domain"/>
    <property type="match status" value="1"/>
</dbReference>
<evidence type="ECO:0000256" key="1">
    <source>
        <dbReference type="ARBA" id="ARBA00001974"/>
    </source>
</evidence>
<dbReference type="SUPFAM" id="SSF46977">
    <property type="entry name" value="Succinate dehydrogenase/fumarate reductase flavoprotein C-terminal domain"/>
    <property type="match status" value="1"/>
</dbReference>
<dbReference type="PANTHER" id="PTHR42716">
    <property type="entry name" value="L-ASPARTATE OXIDASE"/>
    <property type="match status" value="1"/>
</dbReference>
<evidence type="ECO:0000256" key="8">
    <source>
        <dbReference type="ARBA" id="ARBA00023002"/>
    </source>
</evidence>
<dbReference type="RefSeq" id="WP_089323311.1">
    <property type="nucleotide sequence ID" value="NZ_FZOB01000009.1"/>
</dbReference>
<dbReference type="FunFam" id="3.90.700.10:FF:000002">
    <property type="entry name" value="L-aspartate oxidase"/>
    <property type="match status" value="1"/>
</dbReference>
<comment type="catalytic activity">
    <reaction evidence="9">
        <text>L-aspartate + O2 = iminosuccinate + H2O2</text>
        <dbReference type="Rhea" id="RHEA:25876"/>
        <dbReference type="ChEBI" id="CHEBI:15379"/>
        <dbReference type="ChEBI" id="CHEBI:16240"/>
        <dbReference type="ChEBI" id="CHEBI:29991"/>
        <dbReference type="ChEBI" id="CHEBI:77875"/>
        <dbReference type="EC" id="1.4.3.16"/>
    </reaction>
    <physiologicalReaction direction="left-to-right" evidence="9">
        <dbReference type="Rhea" id="RHEA:25877"/>
    </physiologicalReaction>
</comment>
<dbReference type="InterPro" id="IPR015939">
    <property type="entry name" value="Fum_Rdtase/Succ_DH_flav-like_C"/>
</dbReference>
<dbReference type="UniPathway" id="UPA00253">
    <property type="reaction ID" value="UER00326"/>
</dbReference>
<dbReference type="PRINTS" id="PR00368">
    <property type="entry name" value="FADPNR"/>
</dbReference>
<evidence type="ECO:0000256" key="4">
    <source>
        <dbReference type="ARBA" id="ARBA00012173"/>
    </source>
</evidence>
<dbReference type="Gene3D" id="1.20.58.100">
    <property type="entry name" value="Fumarate reductase/succinate dehydrogenase flavoprotein-like, C-terminal domain"/>
    <property type="match status" value="1"/>
</dbReference>
<dbReference type="Pfam" id="PF02910">
    <property type="entry name" value="Succ_DH_flav_C"/>
    <property type="match status" value="1"/>
</dbReference>
<comment type="similarity">
    <text evidence="3 11">Belongs to the FAD-dependent oxidoreductase 2 family. NadB subfamily.</text>
</comment>
<keyword evidence="15" id="KW-1185">Reference proteome</keyword>
<evidence type="ECO:0000256" key="5">
    <source>
        <dbReference type="ARBA" id="ARBA00022630"/>
    </source>
</evidence>
<evidence type="ECO:0000256" key="11">
    <source>
        <dbReference type="RuleBase" id="RU362049"/>
    </source>
</evidence>
<comment type="cofactor">
    <cofactor evidence="1 11">
        <name>FAD</name>
        <dbReference type="ChEBI" id="CHEBI:57692"/>
    </cofactor>
</comment>
<keyword evidence="5 11" id="KW-0285">Flavoprotein</keyword>
<keyword evidence="8 11" id="KW-0560">Oxidoreductase</keyword>
<keyword evidence="6 11" id="KW-0662">Pyridine nucleotide biosynthesis</keyword>
<evidence type="ECO:0000256" key="2">
    <source>
        <dbReference type="ARBA" id="ARBA00004950"/>
    </source>
</evidence>